<evidence type="ECO:0000256" key="1">
    <source>
        <dbReference type="SAM" id="MobiDB-lite"/>
    </source>
</evidence>
<organism evidence="3 4">
    <name type="scientific">Prorocentrum cordatum</name>
    <dbReference type="NCBI Taxonomy" id="2364126"/>
    <lineage>
        <taxon>Eukaryota</taxon>
        <taxon>Sar</taxon>
        <taxon>Alveolata</taxon>
        <taxon>Dinophyceae</taxon>
        <taxon>Prorocentrales</taxon>
        <taxon>Prorocentraceae</taxon>
        <taxon>Prorocentrum</taxon>
    </lineage>
</organism>
<name>A0ABN9WZ98_9DINO</name>
<dbReference type="EMBL" id="CAUYUJ010019593">
    <property type="protein sequence ID" value="CAK0892290.1"/>
    <property type="molecule type" value="Genomic_DNA"/>
</dbReference>
<proteinExistence type="predicted"/>
<dbReference type="Proteomes" id="UP001189429">
    <property type="component" value="Unassembled WGS sequence"/>
</dbReference>
<protein>
    <submittedName>
        <fullName evidence="3">Uncharacterized protein</fullName>
    </submittedName>
</protein>
<feature type="region of interest" description="Disordered" evidence="1">
    <location>
        <begin position="45"/>
        <end position="95"/>
    </location>
</feature>
<comment type="caution">
    <text evidence="3">The sequence shown here is derived from an EMBL/GenBank/DDBJ whole genome shotgun (WGS) entry which is preliminary data.</text>
</comment>
<evidence type="ECO:0000313" key="3">
    <source>
        <dbReference type="EMBL" id="CAK0892290.1"/>
    </source>
</evidence>
<keyword evidence="4" id="KW-1185">Reference proteome</keyword>
<feature type="region of interest" description="Disordered" evidence="1">
    <location>
        <begin position="121"/>
        <end position="186"/>
    </location>
</feature>
<accession>A0ABN9WZ98</accession>
<evidence type="ECO:0000313" key="4">
    <source>
        <dbReference type="Proteomes" id="UP001189429"/>
    </source>
</evidence>
<sequence length="186" mass="19535">MGEAQYDFYILVTCLLILALQIHNPFQSRPVCQCTGEGAALPGGLGPGDGFAAPPIGAAAAAQRVAEPPPQPQQAAASRRPRAAAAAPSGAPALSESDLLRELQSIQAKAKDQQEVLAAAGRMPPPSPILQQLKESEAAQAGARGARPRRRGGRGRRPPTSARGRRRRRASPVAPRSRRTQRAPPL</sequence>
<feature type="compositionally biased region" description="Basic residues" evidence="1">
    <location>
        <begin position="146"/>
        <end position="186"/>
    </location>
</feature>
<feature type="chain" id="PRO_5045901751" evidence="2">
    <location>
        <begin position="29"/>
        <end position="186"/>
    </location>
</feature>
<keyword evidence="2" id="KW-0732">Signal</keyword>
<feature type="compositionally biased region" description="Low complexity" evidence="1">
    <location>
        <begin position="73"/>
        <end position="93"/>
    </location>
</feature>
<reference evidence="3" key="1">
    <citation type="submission" date="2023-10" db="EMBL/GenBank/DDBJ databases">
        <authorList>
            <person name="Chen Y."/>
            <person name="Shah S."/>
            <person name="Dougan E. K."/>
            <person name="Thang M."/>
            <person name="Chan C."/>
        </authorList>
    </citation>
    <scope>NUCLEOTIDE SEQUENCE [LARGE SCALE GENOMIC DNA]</scope>
</reference>
<feature type="signal peptide" evidence="2">
    <location>
        <begin position="1"/>
        <end position="28"/>
    </location>
</feature>
<gene>
    <name evidence="3" type="ORF">PCOR1329_LOCUS71996</name>
</gene>
<feature type="compositionally biased region" description="Low complexity" evidence="1">
    <location>
        <begin position="50"/>
        <end position="66"/>
    </location>
</feature>
<evidence type="ECO:0000256" key="2">
    <source>
        <dbReference type="SAM" id="SignalP"/>
    </source>
</evidence>